<sequence length="39" mass="4865">MIILFKLLSVYFPLLRRSDLDRISKSYFYNRIQKKEKKL</sequence>
<organism evidence="1 2">
    <name type="scientific">Leptospira noguchii</name>
    <dbReference type="NCBI Taxonomy" id="28182"/>
    <lineage>
        <taxon>Bacteria</taxon>
        <taxon>Pseudomonadati</taxon>
        <taxon>Spirochaetota</taxon>
        <taxon>Spirochaetia</taxon>
        <taxon>Leptospirales</taxon>
        <taxon>Leptospiraceae</taxon>
        <taxon>Leptospira</taxon>
    </lineage>
</organism>
<evidence type="ECO:0000313" key="1">
    <source>
        <dbReference type="EMBL" id="EMO55171.1"/>
    </source>
</evidence>
<reference evidence="1 2" key="1">
    <citation type="submission" date="2013-01" db="EMBL/GenBank/DDBJ databases">
        <authorList>
            <person name="Harkins D.M."/>
            <person name="Durkin A.S."/>
            <person name="Brinkac L.M."/>
            <person name="Haft D.H."/>
            <person name="Selengut J.D."/>
            <person name="Sanka R."/>
            <person name="DePew J."/>
            <person name="Purushe J."/>
            <person name="Matthias M.A."/>
            <person name="Vinetz J.M."/>
            <person name="Sutton G.G."/>
            <person name="Nierman W.C."/>
            <person name="Fouts D.E."/>
        </authorList>
    </citation>
    <scope>NUCLEOTIDE SEQUENCE [LARGE SCALE GENOMIC DNA]</scope>
    <source>
        <strain evidence="1 2">HAI1536</strain>
    </source>
</reference>
<dbReference type="Proteomes" id="UP000012112">
    <property type="component" value="Unassembled WGS sequence"/>
</dbReference>
<accession>M6VJG0</accession>
<dbReference type="EMBL" id="AKWD02000011">
    <property type="protein sequence ID" value="EMO55171.1"/>
    <property type="molecule type" value="Genomic_DNA"/>
</dbReference>
<proteinExistence type="predicted"/>
<name>M6VJG0_9LEPT</name>
<gene>
    <name evidence="1" type="ORF">LEP1GSC172_2300</name>
</gene>
<protein>
    <submittedName>
        <fullName evidence="1">Uncharacterized protein</fullName>
    </submittedName>
</protein>
<comment type="caution">
    <text evidence="1">The sequence shown here is derived from an EMBL/GenBank/DDBJ whole genome shotgun (WGS) entry which is preliminary data.</text>
</comment>
<dbReference type="AlphaFoldDB" id="M6VJG0"/>
<evidence type="ECO:0000313" key="2">
    <source>
        <dbReference type="Proteomes" id="UP000012112"/>
    </source>
</evidence>